<reference evidence="2" key="1">
    <citation type="submission" date="2016-03" db="EMBL/GenBank/DDBJ databases">
        <authorList>
            <person name="Ray J."/>
            <person name="Price M."/>
            <person name="Deutschbauer A."/>
        </authorList>
    </citation>
    <scope>NUCLEOTIDE SEQUENCE [LARGE SCALE GENOMIC DNA]</scope>
    <source>
        <strain evidence="2">FW300-N1B4</strain>
    </source>
</reference>
<dbReference type="RefSeq" id="WP_063340724.1">
    <property type="nucleotide sequence ID" value="NZ_LUKJ01000002.1"/>
</dbReference>
<gene>
    <name evidence="1" type="ORF">A1D17_03820</name>
</gene>
<evidence type="ECO:0000313" key="1">
    <source>
        <dbReference type="EMBL" id="KZN20678.1"/>
    </source>
</evidence>
<dbReference type="OrthoDB" id="9182611at2"/>
<accession>A0A161XFU1</accession>
<proteinExistence type="predicted"/>
<protein>
    <submittedName>
        <fullName evidence="1">Uncharacterized protein</fullName>
    </submittedName>
</protein>
<dbReference type="AlphaFoldDB" id="A0A161XFU1"/>
<dbReference type="EMBL" id="LUKJ01000002">
    <property type="protein sequence ID" value="KZN20678.1"/>
    <property type="molecule type" value="Genomic_DNA"/>
</dbReference>
<comment type="caution">
    <text evidence="1">The sequence shown here is derived from an EMBL/GenBank/DDBJ whole genome shotgun (WGS) entry which is preliminary data.</text>
</comment>
<reference evidence="1 2" key="2">
    <citation type="journal article" date="2018" name="Nature">
        <title>Mutant phenotypes for thousands of bacterial genes of unknown function.</title>
        <authorList>
            <person name="Price M.N."/>
            <person name="Wetmore K.M."/>
            <person name="Waters R.J."/>
            <person name="Callaghan M."/>
            <person name="Ray J."/>
            <person name="Liu H."/>
            <person name="Kuehl J.V."/>
            <person name="Melnyk R.A."/>
            <person name="Lamson J.S."/>
            <person name="Suh Y."/>
            <person name="Carlson H.K."/>
            <person name="Esquivel Z."/>
            <person name="Sadeeshkumar H."/>
            <person name="Chakraborty R."/>
            <person name="Zane G.M."/>
            <person name="Rubin B.E."/>
            <person name="Wall J.D."/>
            <person name="Visel A."/>
            <person name="Bristow J."/>
            <person name="Blow M.J."/>
            <person name="Arkin A.P."/>
            <person name="Deutschbauer A.M."/>
        </authorList>
    </citation>
    <scope>NUCLEOTIDE SEQUENCE [LARGE SCALE GENOMIC DNA]</scope>
    <source>
        <strain evidence="1 2">FW300-N1B4</strain>
    </source>
</reference>
<dbReference type="Proteomes" id="UP000076489">
    <property type="component" value="Unassembled WGS sequence"/>
</dbReference>
<organism evidence="1 2">
    <name type="scientific">Pseudomonas fluorescens</name>
    <dbReference type="NCBI Taxonomy" id="294"/>
    <lineage>
        <taxon>Bacteria</taxon>
        <taxon>Pseudomonadati</taxon>
        <taxon>Pseudomonadota</taxon>
        <taxon>Gammaproteobacteria</taxon>
        <taxon>Pseudomonadales</taxon>
        <taxon>Pseudomonadaceae</taxon>
        <taxon>Pseudomonas</taxon>
    </lineage>
</organism>
<evidence type="ECO:0000313" key="2">
    <source>
        <dbReference type="Proteomes" id="UP000076489"/>
    </source>
</evidence>
<sequence>MITPLSEEAIRLLQFGNSVNKRLDEHRELVQSIEVSTSLFSEKPWHVSHMATQDDYLMRLFQMVHGCWPDEPNQKKRMMTGLPVRARPSILGECRLPEYAQHTTR</sequence>
<name>A0A161XFU1_PSEFL</name>